<sequence>MNSLVDYESSDSEVEESSAFVAQLKEKSMFVQAPKKISDKRTSVKKIAVEYGDLDEKESASAPIASSVSDNVSLSSILVAPKKNINLEPEPSIRTDLVGETTDTSTAEPENFDDITSFLPTSVSNRQKNKRQALQTSTLFPIVPSTAQKKESPSDQTVHSSYEPVFLRPTKRTRSAAQMPINTPEVLTETTAEQSIEDRITQLDPKASSKHARFIDVDMNKIYEQNMATMSQPIASASIKSVAPGRHQLSSLVSMATLQKDNFEAHFAQERQKKRDTAKKYGF</sequence>
<dbReference type="HOGENOM" id="CLU_960286_0_0_1"/>
<evidence type="ECO:0000313" key="2">
    <source>
        <dbReference type="EMBL" id="EEB06104.1"/>
    </source>
</evidence>
<evidence type="ECO:0000313" key="4">
    <source>
        <dbReference type="Proteomes" id="UP000001744"/>
    </source>
</evidence>
<name>B6JZV4_SCHJY</name>
<reference evidence="2 4" key="1">
    <citation type="journal article" date="2011" name="Science">
        <title>Comparative functional genomics of the fission yeasts.</title>
        <authorList>
            <person name="Rhind N."/>
            <person name="Chen Z."/>
            <person name="Yassour M."/>
            <person name="Thompson D.A."/>
            <person name="Haas B.J."/>
            <person name="Habib N."/>
            <person name="Wapinski I."/>
            <person name="Roy S."/>
            <person name="Lin M.F."/>
            <person name="Heiman D.I."/>
            <person name="Young S.K."/>
            <person name="Furuya K."/>
            <person name="Guo Y."/>
            <person name="Pidoux A."/>
            <person name="Chen H.M."/>
            <person name="Robbertse B."/>
            <person name="Goldberg J.M."/>
            <person name="Aoki K."/>
            <person name="Bayne E.H."/>
            <person name="Berlin A.M."/>
            <person name="Desjardins C.A."/>
            <person name="Dobbs E."/>
            <person name="Dukaj L."/>
            <person name="Fan L."/>
            <person name="FitzGerald M.G."/>
            <person name="French C."/>
            <person name="Gujja S."/>
            <person name="Hansen K."/>
            <person name="Keifenheim D."/>
            <person name="Levin J.Z."/>
            <person name="Mosher R.A."/>
            <person name="Mueller C.A."/>
            <person name="Pfiffner J."/>
            <person name="Priest M."/>
            <person name="Russ C."/>
            <person name="Smialowska A."/>
            <person name="Swoboda P."/>
            <person name="Sykes S.M."/>
            <person name="Vaughn M."/>
            <person name="Vengrova S."/>
            <person name="Yoder R."/>
            <person name="Zeng Q."/>
            <person name="Allshire R."/>
            <person name="Baulcombe D."/>
            <person name="Birren B.W."/>
            <person name="Brown W."/>
            <person name="Ekwall K."/>
            <person name="Kellis M."/>
            <person name="Leatherwood J."/>
            <person name="Levin H."/>
            <person name="Margalit H."/>
            <person name="Martienssen R."/>
            <person name="Nieduszynski C.A."/>
            <person name="Spatafora J.W."/>
            <person name="Friedman N."/>
            <person name="Dalgaard J.Z."/>
            <person name="Baumann P."/>
            <person name="Niki H."/>
            <person name="Regev A."/>
            <person name="Nusbaum C."/>
        </authorList>
    </citation>
    <scope>NUCLEOTIDE SEQUENCE [LARGE SCALE GENOMIC DNA]</scope>
    <source>
        <strain evidence="4">yFS275 / FY16936</strain>
    </source>
</reference>
<evidence type="ECO:0000256" key="1">
    <source>
        <dbReference type="SAM" id="MobiDB-lite"/>
    </source>
</evidence>
<dbReference type="VEuPathDB" id="FungiDB:SJAG_01144"/>
<dbReference type="GeneID" id="7047400"/>
<dbReference type="OMA" id="IDVDMNQ"/>
<dbReference type="JaponicusDB" id="SJAG_01144">
    <property type="gene designation" value="cwf20"/>
</dbReference>
<accession>B6JZV4</accession>
<keyword evidence="4" id="KW-1185">Reference proteome</keyword>
<organism evidence="2 4">
    <name type="scientific">Schizosaccharomyces japonicus (strain yFS275 / FY16936)</name>
    <name type="common">Fission yeast</name>
    <dbReference type="NCBI Taxonomy" id="402676"/>
    <lineage>
        <taxon>Eukaryota</taxon>
        <taxon>Fungi</taxon>
        <taxon>Dikarya</taxon>
        <taxon>Ascomycota</taxon>
        <taxon>Taphrinomycotina</taxon>
        <taxon>Schizosaccharomycetes</taxon>
        <taxon>Schizosaccharomycetales</taxon>
        <taxon>Schizosaccharomycetaceae</taxon>
        <taxon>Schizosaccharomyces</taxon>
    </lineage>
</organism>
<dbReference type="eggNOG" id="ENOG502SCRM">
    <property type="taxonomic scope" value="Eukaryota"/>
</dbReference>
<proteinExistence type="predicted"/>
<dbReference type="InterPro" id="IPR018800">
    <property type="entry name" value="PRCC"/>
</dbReference>
<feature type="compositionally biased region" description="Polar residues" evidence="1">
    <location>
        <begin position="118"/>
        <end position="139"/>
    </location>
</feature>
<dbReference type="STRING" id="402676.B6JZV4"/>
<dbReference type="Pfam" id="PF10253">
    <property type="entry name" value="PRCC"/>
    <property type="match status" value="1"/>
</dbReference>
<evidence type="ECO:0000313" key="3">
    <source>
        <dbReference type="JaponicusDB" id="SJAG_01144"/>
    </source>
</evidence>
<dbReference type="EMBL" id="KE651168">
    <property type="protein sequence ID" value="EEB06104.1"/>
    <property type="molecule type" value="Genomic_DNA"/>
</dbReference>
<dbReference type="Proteomes" id="UP000001744">
    <property type="component" value="Unassembled WGS sequence"/>
</dbReference>
<dbReference type="AlphaFoldDB" id="B6JZV4"/>
<protein>
    <submittedName>
        <fullName evidence="2">Complexed with Cdc5 protein Cwf20</fullName>
    </submittedName>
</protein>
<feature type="region of interest" description="Disordered" evidence="1">
    <location>
        <begin position="90"/>
        <end position="161"/>
    </location>
</feature>
<dbReference type="OrthoDB" id="2555634at2759"/>
<gene>
    <name evidence="3" type="primary">cwf20</name>
    <name evidence="2" type="ORF">SJAG_01144</name>
</gene>
<dbReference type="RefSeq" id="XP_002172397.1">
    <property type="nucleotide sequence ID" value="XM_002172361.2"/>
</dbReference>